<keyword evidence="2" id="KW-1003">Cell membrane</keyword>
<dbReference type="InterPro" id="IPR003838">
    <property type="entry name" value="ABC3_permease_C"/>
</dbReference>
<comment type="subcellular location">
    <subcellularLocation>
        <location evidence="1">Cell membrane</location>
        <topology evidence="1">Multi-pass membrane protein</topology>
    </subcellularLocation>
</comment>
<evidence type="ECO:0000256" key="3">
    <source>
        <dbReference type="ARBA" id="ARBA00022692"/>
    </source>
</evidence>
<evidence type="ECO:0000259" key="7">
    <source>
        <dbReference type="Pfam" id="PF02687"/>
    </source>
</evidence>
<dbReference type="InterPro" id="IPR051125">
    <property type="entry name" value="ABC-4/HrtB_transporter"/>
</dbReference>
<proteinExistence type="predicted"/>
<accession>A0A1I2LJ63</accession>
<evidence type="ECO:0000256" key="1">
    <source>
        <dbReference type="ARBA" id="ARBA00004651"/>
    </source>
</evidence>
<keyword evidence="3 6" id="KW-0812">Transmembrane</keyword>
<dbReference type="AlphaFoldDB" id="A0A1I2LJ63"/>
<keyword evidence="9" id="KW-1185">Reference proteome</keyword>
<evidence type="ECO:0000256" key="4">
    <source>
        <dbReference type="ARBA" id="ARBA00022989"/>
    </source>
</evidence>
<organism evidence="8 9">
    <name type="scientific">Sunxiuqinia elliptica</name>
    <dbReference type="NCBI Taxonomy" id="655355"/>
    <lineage>
        <taxon>Bacteria</taxon>
        <taxon>Pseudomonadati</taxon>
        <taxon>Bacteroidota</taxon>
        <taxon>Bacteroidia</taxon>
        <taxon>Marinilabiliales</taxon>
        <taxon>Prolixibacteraceae</taxon>
        <taxon>Sunxiuqinia</taxon>
    </lineage>
</organism>
<reference evidence="8 9" key="1">
    <citation type="submission" date="2016-10" db="EMBL/GenBank/DDBJ databases">
        <authorList>
            <person name="de Groot N.N."/>
        </authorList>
    </citation>
    <scope>NUCLEOTIDE SEQUENCE [LARGE SCALE GENOMIC DNA]</scope>
    <source>
        <strain evidence="8 9">CGMCC 1.9156</strain>
    </source>
</reference>
<feature type="transmembrane region" description="Helical" evidence="6">
    <location>
        <begin position="630"/>
        <end position="650"/>
    </location>
</feature>
<feature type="transmembrane region" description="Helical" evidence="6">
    <location>
        <begin position="1037"/>
        <end position="1060"/>
    </location>
</feature>
<dbReference type="Proteomes" id="UP000198964">
    <property type="component" value="Unassembled WGS sequence"/>
</dbReference>
<feature type="transmembrane region" description="Helical" evidence="6">
    <location>
        <begin position="583"/>
        <end position="609"/>
    </location>
</feature>
<dbReference type="STRING" id="655355.SAMN05216283_11628"/>
<sequence>MKGLSYAIKSLLHYWKLNLTIVLGVALSTAILVGAFVIGDSVSYSLKQITLQRLGKTTWVVSGGERLFREELAQAIANPEMKTASLLFANGMAVLNGGDARVGQLQVWGVNDDFNRFAKTDSLFSLTGNEVVVNEQLAGMLGVKIGDEFLLRVNKLSAFPANTPFVSADESSVAFRVKLKGIAGREATGNLNLQAIQSVPKNIFIGNDFLCRQMQLEHRANVLLVGGEEITRGQLADRLTASWTVEDLNLIVRENQELGYTELISDRVFIDPAIASSLLKEESGSYPVFSYFVNEFECRQKLTPYSFVAGLPKSMKAIPTDGLILNEWLSEDLQAQLGDTITLRYFEVGPLRQLIEQEIDLQVAEVVPMAGIYGDVNLMPDIAGLSDAGHCSDWETGVPVDLASIRPKDEVYWNDYKGTPKAFVSYETAKKLWQNRFGEATAIRVDGANRKGFEQVLLNTLSPESVGFELKNAREDGLQAAGQGVDFGGLFIGLSFFVLIAALLLAYLMFQLYLGFRRLEIGTLHALGFSAVRIQKLFFVELVLIVAFGTLLGIPLGLAYNNLIMEAINTIWRDIVRTSILDIYITPAAIIQAVGAVIFISLLSGWLILKKYARETVVLMQQGARRKQRSGKLSLWLGLSLVVGSLALMLSQGVGEELNAEVFFMSGFGLMPGLILLVDFYFRKQGNKSQENFAFSAYAKKLVLGDRKRNMLIIGFLTVGVFLVLSTGLNRKDLSRNADKASSGTGGYTFFAETSFPVLVDLNSKEGRFELGLEESAASFLQLQAAVGDDASCLNLNRVKRPQILGVDPMKLDDRGAFSFVTKTDEVSEEHPWESLNKILANGQIPAVADQTVIQWGLGKAIGDTLVYQSETGEQLVLKLVGGLANSVFQGNLLIADQYFYSNFPSVSGSQVFLIDAPEVEREPLQKAFRNYGIDLSLAKDQLLLFYQIENTYLNIFLMLGALGLLIGTLGLGIVIFRRIYESRTEYALLLALGYRKQQVRRMVLKGNMQLVGIALLLGLIPAVLSALPALKSSLYTGLIIWAMVIVGLVLLSAWLWVFLANRMVFRGKLIETLRND</sequence>
<feature type="domain" description="ABC3 transporter permease C-terminal" evidence="7">
    <location>
        <begin position="494"/>
        <end position="615"/>
    </location>
</feature>
<evidence type="ECO:0000256" key="2">
    <source>
        <dbReference type="ARBA" id="ARBA00022475"/>
    </source>
</evidence>
<keyword evidence="5 6" id="KW-0472">Membrane</keyword>
<feature type="transmembrane region" description="Helical" evidence="6">
    <location>
        <begin position="710"/>
        <end position="729"/>
    </location>
</feature>
<dbReference type="PANTHER" id="PTHR43738:SF2">
    <property type="entry name" value="ABC TRANSPORTER PERMEASE"/>
    <property type="match status" value="1"/>
</dbReference>
<dbReference type="PANTHER" id="PTHR43738">
    <property type="entry name" value="ABC TRANSPORTER, MEMBRANE PROTEIN"/>
    <property type="match status" value="1"/>
</dbReference>
<feature type="transmembrane region" description="Helical" evidence="6">
    <location>
        <begin position="490"/>
        <end position="516"/>
    </location>
</feature>
<gene>
    <name evidence="8" type="ORF">SAMN05216283_11628</name>
</gene>
<evidence type="ECO:0000313" key="8">
    <source>
        <dbReference type="EMBL" id="SFF79305.1"/>
    </source>
</evidence>
<feature type="domain" description="ABC3 transporter permease C-terminal" evidence="7">
    <location>
        <begin position="959"/>
        <end position="1056"/>
    </location>
</feature>
<feature type="transmembrane region" description="Helical" evidence="6">
    <location>
        <begin position="953"/>
        <end position="977"/>
    </location>
</feature>
<evidence type="ECO:0000313" key="9">
    <source>
        <dbReference type="Proteomes" id="UP000198964"/>
    </source>
</evidence>
<evidence type="ECO:0000256" key="5">
    <source>
        <dbReference type="ARBA" id="ARBA00023136"/>
    </source>
</evidence>
<name>A0A1I2LJ63_9BACT</name>
<dbReference type="RefSeq" id="WP_093921538.1">
    <property type="nucleotide sequence ID" value="NZ_FONW01000016.1"/>
</dbReference>
<dbReference type="EMBL" id="FONW01000016">
    <property type="protein sequence ID" value="SFF79305.1"/>
    <property type="molecule type" value="Genomic_DNA"/>
</dbReference>
<feature type="transmembrane region" description="Helical" evidence="6">
    <location>
        <begin position="21"/>
        <end position="39"/>
    </location>
</feature>
<feature type="transmembrane region" description="Helical" evidence="6">
    <location>
        <begin position="1011"/>
        <end position="1031"/>
    </location>
</feature>
<protein>
    <submittedName>
        <fullName evidence="8">FtsX-like permease family protein</fullName>
    </submittedName>
</protein>
<dbReference type="GO" id="GO:0005886">
    <property type="term" value="C:plasma membrane"/>
    <property type="evidence" value="ECO:0007669"/>
    <property type="project" value="UniProtKB-SubCell"/>
</dbReference>
<feature type="transmembrane region" description="Helical" evidence="6">
    <location>
        <begin position="662"/>
        <end position="682"/>
    </location>
</feature>
<keyword evidence="4 6" id="KW-1133">Transmembrane helix</keyword>
<dbReference type="Pfam" id="PF02687">
    <property type="entry name" value="FtsX"/>
    <property type="match status" value="2"/>
</dbReference>
<feature type="transmembrane region" description="Helical" evidence="6">
    <location>
        <begin position="537"/>
        <end position="563"/>
    </location>
</feature>
<evidence type="ECO:0000256" key="6">
    <source>
        <dbReference type="SAM" id="Phobius"/>
    </source>
</evidence>